<dbReference type="Proteomes" id="UP000272729">
    <property type="component" value="Unassembled WGS sequence"/>
</dbReference>
<dbReference type="OrthoDB" id="9794834at2"/>
<dbReference type="EMBL" id="RBXR01000001">
    <property type="protein sequence ID" value="RKT69348.1"/>
    <property type="molecule type" value="Genomic_DNA"/>
</dbReference>
<keyword evidence="4" id="KW-1185">Reference proteome</keyword>
<dbReference type="SMART" id="SM00530">
    <property type="entry name" value="HTH_XRE"/>
    <property type="match status" value="1"/>
</dbReference>
<dbReference type="PANTHER" id="PTHR43236">
    <property type="entry name" value="ANTITOXIN HIGA1"/>
    <property type="match status" value="1"/>
</dbReference>
<dbReference type="Gene3D" id="1.10.260.40">
    <property type="entry name" value="lambda repressor-like DNA-binding domains"/>
    <property type="match status" value="1"/>
</dbReference>
<comment type="similarity">
    <text evidence="1">Belongs to the short-chain fatty acyl-CoA assimilation regulator (ScfR) family.</text>
</comment>
<dbReference type="InterPro" id="IPR010982">
    <property type="entry name" value="Lambda_DNA-bd_dom_sf"/>
</dbReference>
<gene>
    <name evidence="3" type="ORF">DFJ66_2567</name>
</gene>
<name>A0A495XCT2_9PSEU</name>
<dbReference type="Pfam" id="PF06114">
    <property type="entry name" value="Peptidase_M78"/>
    <property type="match status" value="1"/>
</dbReference>
<reference evidence="3 4" key="1">
    <citation type="submission" date="2018-10" db="EMBL/GenBank/DDBJ databases">
        <title>Sequencing the genomes of 1000 actinobacteria strains.</title>
        <authorList>
            <person name="Klenk H.-P."/>
        </authorList>
    </citation>
    <scope>NUCLEOTIDE SEQUENCE [LARGE SCALE GENOMIC DNA]</scope>
    <source>
        <strain evidence="3 4">DSM 43911</strain>
    </source>
</reference>
<dbReference type="CDD" id="cd00093">
    <property type="entry name" value="HTH_XRE"/>
    <property type="match status" value="1"/>
</dbReference>
<dbReference type="SUPFAM" id="SSF47413">
    <property type="entry name" value="lambda repressor-like DNA-binding domains"/>
    <property type="match status" value="1"/>
</dbReference>
<feature type="domain" description="HTH cro/C1-type" evidence="2">
    <location>
        <begin position="13"/>
        <end position="68"/>
    </location>
</feature>
<evidence type="ECO:0000259" key="2">
    <source>
        <dbReference type="SMART" id="SM00530"/>
    </source>
</evidence>
<dbReference type="RefSeq" id="WP_121221035.1">
    <property type="nucleotide sequence ID" value="NZ_JBIUBA010000002.1"/>
</dbReference>
<accession>A0A495XCT2</accession>
<dbReference type="GO" id="GO:0003677">
    <property type="term" value="F:DNA binding"/>
    <property type="evidence" value="ECO:0007669"/>
    <property type="project" value="InterPro"/>
</dbReference>
<dbReference type="Gene3D" id="1.10.10.2910">
    <property type="match status" value="1"/>
</dbReference>
<evidence type="ECO:0000313" key="4">
    <source>
        <dbReference type="Proteomes" id="UP000272729"/>
    </source>
</evidence>
<evidence type="ECO:0000313" key="3">
    <source>
        <dbReference type="EMBL" id="RKT69348.1"/>
    </source>
</evidence>
<protein>
    <submittedName>
        <fullName evidence="3">Zn-dependent peptidase ImmA (M78 family)</fullName>
    </submittedName>
</protein>
<dbReference type="InterPro" id="IPR010359">
    <property type="entry name" value="IrrE_HExxH"/>
</dbReference>
<organism evidence="3 4">
    <name type="scientific">Saccharothrix variisporea</name>
    <dbReference type="NCBI Taxonomy" id="543527"/>
    <lineage>
        <taxon>Bacteria</taxon>
        <taxon>Bacillati</taxon>
        <taxon>Actinomycetota</taxon>
        <taxon>Actinomycetes</taxon>
        <taxon>Pseudonocardiales</taxon>
        <taxon>Pseudonocardiaceae</taxon>
        <taxon>Saccharothrix</taxon>
    </lineage>
</organism>
<evidence type="ECO:0000256" key="1">
    <source>
        <dbReference type="ARBA" id="ARBA00007227"/>
    </source>
</evidence>
<sequence>MPRSTPALVEPSVLRWARESVNLTPVAAARKMQLPDDRVEQWETGASTPTIVQLRKAAEAYKRPLGVFFLAEPPADFDAMRDFRRHAEASAGEWSAELHGEYRRAIAQREAALELAEIDEKPPLAIWRLEPVPDDDEQIAGAARTLLLDNSPLSLPRASGTKYDHLNTWTAALEEVGILVMATSGGRVSTTEMRAFSLYYDSLPVIMVNGSDAVRGRLFSMLHEYAHLILHTGGLCDTITDARATDPDRALEARCNRIAAAVLMPRSAVLTSPDVRRRRRHPDSWDYSSLRAAAAPFGVSAEAFARRLLTLGYINQTFYQARRAEFIEAYQREESQSSIGGGNWYRTTARDLGKGYVRRVADARRRRVIDSHTAASFLNVKVDQIDRLAQMAALSEYV</sequence>
<dbReference type="InterPro" id="IPR052345">
    <property type="entry name" value="Rad_response_metalloprotease"/>
</dbReference>
<proteinExistence type="inferred from homology"/>
<dbReference type="PANTHER" id="PTHR43236:SF2">
    <property type="entry name" value="BLL0069 PROTEIN"/>
    <property type="match status" value="1"/>
</dbReference>
<comment type="caution">
    <text evidence="3">The sequence shown here is derived from an EMBL/GenBank/DDBJ whole genome shotgun (WGS) entry which is preliminary data.</text>
</comment>
<dbReference type="Pfam" id="PF01381">
    <property type="entry name" value="HTH_3"/>
    <property type="match status" value="1"/>
</dbReference>
<dbReference type="AlphaFoldDB" id="A0A495XCT2"/>
<dbReference type="InterPro" id="IPR001387">
    <property type="entry name" value="Cro/C1-type_HTH"/>
</dbReference>